<reference evidence="1 2" key="1">
    <citation type="submission" date="2019-05" db="EMBL/GenBank/DDBJ databases">
        <title>Identification and Biocontrol Activity Analysis of Biocontrol Strain PF-1 Based on Genome-wide Data.</title>
        <authorList>
            <person name="Qi J."/>
        </authorList>
    </citation>
    <scope>NUCLEOTIDE SEQUENCE [LARGE SCALE GENOMIC DNA]</scope>
    <source>
        <strain evidence="1 2">PF-1</strain>
    </source>
</reference>
<dbReference type="EMBL" id="VAVY01000001">
    <property type="protein sequence ID" value="TMM66703.1"/>
    <property type="molecule type" value="Genomic_DNA"/>
</dbReference>
<name>A0ABY2VM93_9PSED</name>
<dbReference type="Proteomes" id="UP000310095">
    <property type="component" value="Unassembled WGS sequence"/>
</dbReference>
<comment type="caution">
    <text evidence="1">The sequence shown here is derived from an EMBL/GenBank/DDBJ whole genome shotgun (WGS) entry which is preliminary data.</text>
</comment>
<sequence>MRDAMVIGRSRLAGEEAPEPCVGLEDAFAGKPAPTRDGGGWGYGAGRVAPCCSLALRIAVYSPGSTPLR</sequence>
<evidence type="ECO:0000313" key="2">
    <source>
        <dbReference type="Proteomes" id="UP000310095"/>
    </source>
</evidence>
<gene>
    <name evidence="1" type="ORF">FEF10_04425</name>
</gene>
<accession>A0ABY2VM93</accession>
<proteinExistence type="predicted"/>
<protein>
    <submittedName>
        <fullName evidence="1">Uncharacterized protein</fullName>
    </submittedName>
</protein>
<keyword evidence="2" id="KW-1185">Reference proteome</keyword>
<organism evidence="1 2">
    <name type="scientific">Pseudomonas protegens</name>
    <dbReference type="NCBI Taxonomy" id="380021"/>
    <lineage>
        <taxon>Bacteria</taxon>
        <taxon>Pseudomonadati</taxon>
        <taxon>Pseudomonadota</taxon>
        <taxon>Gammaproteobacteria</taxon>
        <taxon>Pseudomonadales</taxon>
        <taxon>Pseudomonadaceae</taxon>
        <taxon>Pseudomonas</taxon>
    </lineage>
</organism>
<evidence type="ECO:0000313" key="1">
    <source>
        <dbReference type="EMBL" id="TMM66703.1"/>
    </source>
</evidence>